<gene>
    <name evidence="1" type="ORF">O181_057549</name>
</gene>
<dbReference type="OrthoDB" id="5582182at2759"/>
<comment type="caution">
    <text evidence="1">The sequence shown here is derived from an EMBL/GenBank/DDBJ whole genome shotgun (WGS) entry which is preliminary data.</text>
</comment>
<organism evidence="1 2">
    <name type="scientific">Austropuccinia psidii MF-1</name>
    <dbReference type="NCBI Taxonomy" id="1389203"/>
    <lineage>
        <taxon>Eukaryota</taxon>
        <taxon>Fungi</taxon>
        <taxon>Dikarya</taxon>
        <taxon>Basidiomycota</taxon>
        <taxon>Pucciniomycotina</taxon>
        <taxon>Pucciniomycetes</taxon>
        <taxon>Pucciniales</taxon>
        <taxon>Sphaerophragmiaceae</taxon>
        <taxon>Austropuccinia</taxon>
    </lineage>
</organism>
<keyword evidence="2" id="KW-1185">Reference proteome</keyword>
<sequence>MELNLSNLEASFSLVNLFSIMLRENFFEDRKKLLYSTSFHIGRAAKWIEPYISNLTNQDPGYPLNNWELFESQLFTLSGDLNEVRKAEAEMDALIMKESGHSLSYISDFRSLASIIVYWGQRTLIHHFRWGFSSKILDQLAFHPSGMDSLQDLMNITLDLDTGCHERQKEKNHYQEQKPEVSHHYYHLEIQDVKEYNSVSSLHLLLGNVYLPPSSYHDSLEECCDEEEEPKVETVMNVVPCSYHHYLDVFFKVKSEKLPPHCTCDHHIKLDGSLSSVGVIVTVALGQKTRVAWNSGIKNSLGRLQKNKRDKEE</sequence>
<proteinExistence type="predicted"/>
<reference evidence="1" key="1">
    <citation type="submission" date="2021-03" db="EMBL/GenBank/DDBJ databases">
        <title>Draft genome sequence of rust myrtle Austropuccinia psidii MF-1, a brazilian biotype.</title>
        <authorList>
            <person name="Quecine M.C."/>
            <person name="Pachon D.M.R."/>
            <person name="Bonatelli M.L."/>
            <person name="Correr F.H."/>
            <person name="Franceschini L.M."/>
            <person name="Leite T.F."/>
            <person name="Margarido G.R.A."/>
            <person name="Almeida C.A."/>
            <person name="Ferrarezi J.A."/>
            <person name="Labate C.A."/>
        </authorList>
    </citation>
    <scope>NUCLEOTIDE SEQUENCE</scope>
    <source>
        <strain evidence="1">MF-1</strain>
    </source>
</reference>
<dbReference type="EMBL" id="AVOT02026211">
    <property type="protein sequence ID" value="MBW0517834.1"/>
    <property type="molecule type" value="Genomic_DNA"/>
</dbReference>
<accession>A0A9Q3EAS0</accession>
<name>A0A9Q3EAS0_9BASI</name>
<evidence type="ECO:0000313" key="1">
    <source>
        <dbReference type="EMBL" id="MBW0517834.1"/>
    </source>
</evidence>
<dbReference type="Proteomes" id="UP000765509">
    <property type="component" value="Unassembled WGS sequence"/>
</dbReference>
<evidence type="ECO:0000313" key="2">
    <source>
        <dbReference type="Proteomes" id="UP000765509"/>
    </source>
</evidence>
<protein>
    <submittedName>
        <fullName evidence="1">Uncharacterized protein</fullName>
    </submittedName>
</protein>
<dbReference type="AlphaFoldDB" id="A0A9Q3EAS0"/>